<evidence type="ECO:0000259" key="5">
    <source>
        <dbReference type="PROSITE" id="PS50179"/>
    </source>
</evidence>
<dbReference type="PANTHER" id="PTHR45898:SF2">
    <property type="entry name" value="TOM1-LIKE PROTEIN 6"/>
    <property type="match status" value="1"/>
</dbReference>
<protein>
    <recommendedName>
        <fullName evidence="5">VHS domain-containing protein</fullName>
    </recommendedName>
</protein>
<keyword evidence="3" id="KW-0813">Transport</keyword>
<dbReference type="GO" id="GO:0043328">
    <property type="term" value="P:protein transport to vacuole involved in ubiquitin-dependent protein catabolic process via the multivesicular body sorting pathway"/>
    <property type="evidence" value="ECO:0007669"/>
    <property type="project" value="InterPro"/>
</dbReference>
<comment type="caution">
    <text evidence="6">The sequence shown here is derived from an EMBL/GenBank/DDBJ whole genome shotgun (WGS) entry which is preliminary data.</text>
</comment>
<dbReference type="Pfam" id="PF00790">
    <property type="entry name" value="VHS"/>
    <property type="match status" value="1"/>
</dbReference>
<dbReference type="InterPro" id="IPR008942">
    <property type="entry name" value="ENTH_VHS"/>
</dbReference>
<dbReference type="InterPro" id="IPR044836">
    <property type="entry name" value="TOL_plant"/>
</dbReference>
<evidence type="ECO:0000256" key="1">
    <source>
        <dbReference type="ARBA" id="ARBA00004370"/>
    </source>
</evidence>
<feature type="non-terminal residue" evidence="6">
    <location>
        <position position="141"/>
    </location>
</feature>
<evidence type="ECO:0000256" key="2">
    <source>
        <dbReference type="ARBA" id="ARBA00007708"/>
    </source>
</evidence>
<dbReference type="SUPFAM" id="SSF48464">
    <property type="entry name" value="ENTH/VHS domain"/>
    <property type="match status" value="1"/>
</dbReference>
<dbReference type="AlphaFoldDB" id="A0AA38FSF1"/>
<dbReference type="FunFam" id="1.25.40.90:FF:000028">
    <property type="entry name" value="TOM1-like protein 2"/>
    <property type="match status" value="1"/>
</dbReference>
<dbReference type="EMBL" id="JAHRHJ020000007">
    <property type="protein sequence ID" value="KAH9309827.1"/>
    <property type="molecule type" value="Genomic_DNA"/>
</dbReference>
<evidence type="ECO:0000313" key="6">
    <source>
        <dbReference type="EMBL" id="KAH9309827.1"/>
    </source>
</evidence>
<accession>A0AA38FSF1</accession>
<dbReference type="GO" id="GO:0035091">
    <property type="term" value="F:phosphatidylinositol binding"/>
    <property type="evidence" value="ECO:0007669"/>
    <property type="project" value="InterPro"/>
</dbReference>
<feature type="domain" description="VHS" evidence="5">
    <location>
        <begin position="19"/>
        <end position="141"/>
    </location>
</feature>
<dbReference type="PROSITE" id="PS50179">
    <property type="entry name" value="VHS"/>
    <property type="match status" value="1"/>
</dbReference>
<dbReference type="SMART" id="SM00288">
    <property type="entry name" value="VHS"/>
    <property type="match status" value="1"/>
</dbReference>
<name>A0AA38FSF1_TAXCH</name>
<evidence type="ECO:0000313" key="7">
    <source>
        <dbReference type="Proteomes" id="UP000824469"/>
    </source>
</evidence>
<dbReference type="CDD" id="cd03561">
    <property type="entry name" value="VHS"/>
    <property type="match status" value="1"/>
</dbReference>
<evidence type="ECO:0000256" key="3">
    <source>
        <dbReference type="ARBA" id="ARBA00022448"/>
    </source>
</evidence>
<dbReference type="GO" id="GO:0043130">
    <property type="term" value="F:ubiquitin binding"/>
    <property type="evidence" value="ECO:0007669"/>
    <property type="project" value="InterPro"/>
</dbReference>
<dbReference type="GO" id="GO:0016020">
    <property type="term" value="C:membrane"/>
    <property type="evidence" value="ECO:0007669"/>
    <property type="project" value="UniProtKB-SubCell"/>
</dbReference>
<dbReference type="InterPro" id="IPR002014">
    <property type="entry name" value="VHS_dom"/>
</dbReference>
<keyword evidence="4" id="KW-0472">Membrane</keyword>
<dbReference type="GO" id="GO:0005737">
    <property type="term" value="C:cytoplasm"/>
    <property type="evidence" value="ECO:0007669"/>
    <property type="project" value="UniProtKB-ARBA"/>
</dbReference>
<organism evidence="6 7">
    <name type="scientific">Taxus chinensis</name>
    <name type="common">Chinese yew</name>
    <name type="synonym">Taxus wallichiana var. chinensis</name>
    <dbReference type="NCBI Taxonomy" id="29808"/>
    <lineage>
        <taxon>Eukaryota</taxon>
        <taxon>Viridiplantae</taxon>
        <taxon>Streptophyta</taxon>
        <taxon>Embryophyta</taxon>
        <taxon>Tracheophyta</taxon>
        <taxon>Spermatophyta</taxon>
        <taxon>Pinopsida</taxon>
        <taxon>Pinidae</taxon>
        <taxon>Conifers II</taxon>
        <taxon>Cupressales</taxon>
        <taxon>Taxaceae</taxon>
        <taxon>Taxus</taxon>
    </lineage>
</organism>
<dbReference type="OMA" id="TIVWLIC"/>
<sequence>VLEGRAEGMGSAAGLVDKATSDLLVGPDWTVNLEICDVINNDHGQAKDVIRAVKKRIGHKSPRVQLLALTLLETMIKNCGEIVHFQVAERNILQEMVKIVRKKADMNVRDKILVLLDAWQEAFGGPRGKYPQYFWAYDELR</sequence>
<comment type="subcellular location">
    <subcellularLocation>
        <location evidence="1">Membrane</location>
    </subcellularLocation>
</comment>
<comment type="similarity">
    <text evidence="2">Belongs to the TOM1 family.</text>
</comment>
<reference evidence="6 7" key="1">
    <citation type="journal article" date="2021" name="Nat. Plants">
        <title>The Taxus genome provides insights into paclitaxel biosynthesis.</title>
        <authorList>
            <person name="Xiong X."/>
            <person name="Gou J."/>
            <person name="Liao Q."/>
            <person name="Li Y."/>
            <person name="Zhou Q."/>
            <person name="Bi G."/>
            <person name="Li C."/>
            <person name="Du R."/>
            <person name="Wang X."/>
            <person name="Sun T."/>
            <person name="Guo L."/>
            <person name="Liang H."/>
            <person name="Lu P."/>
            <person name="Wu Y."/>
            <person name="Zhang Z."/>
            <person name="Ro D.K."/>
            <person name="Shang Y."/>
            <person name="Huang S."/>
            <person name="Yan J."/>
        </authorList>
    </citation>
    <scope>NUCLEOTIDE SEQUENCE [LARGE SCALE GENOMIC DNA]</scope>
    <source>
        <strain evidence="6">Ta-2019</strain>
    </source>
</reference>
<feature type="non-terminal residue" evidence="6">
    <location>
        <position position="1"/>
    </location>
</feature>
<dbReference type="Gene3D" id="1.25.40.90">
    <property type="match status" value="1"/>
</dbReference>
<evidence type="ECO:0000256" key="4">
    <source>
        <dbReference type="ARBA" id="ARBA00023136"/>
    </source>
</evidence>
<dbReference type="PANTHER" id="PTHR45898">
    <property type="entry name" value="TOM1-LIKE PROTEIN"/>
    <property type="match status" value="1"/>
</dbReference>
<gene>
    <name evidence="6" type="ORF">KI387_037738</name>
</gene>
<dbReference type="Proteomes" id="UP000824469">
    <property type="component" value="Unassembled WGS sequence"/>
</dbReference>
<proteinExistence type="inferred from homology"/>
<keyword evidence="7" id="KW-1185">Reference proteome</keyword>